<evidence type="ECO:0000256" key="2">
    <source>
        <dbReference type="ARBA" id="ARBA00022475"/>
    </source>
</evidence>
<evidence type="ECO:0000313" key="9">
    <source>
        <dbReference type="EMBL" id="SDF82217.1"/>
    </source>
</evidence>
<evidence type="ECO:0000313" key="11">
    <source>
        <dbReference type="Proteomes" id="UP000243378"/>
    </source>
</evidence>
<dbReference type="STRING" id="640205.SAMN05216381_2442"/>
<feature type="transmembrane region" description="Helical" evidence="7">
    <location>
        <begin position="356"/>
        <end position="385"/>
    </location>
</feature>
<evidence type="ECO:0000313" key="12">
    <source>
        <dbReference type="Proteomes" id="UP000887421"/>
    </source>
</evidence>
<keyword evidence="2" id="KW-1003">Cell membrane</keyword>
<evidence type="ECO:0000256" key="5">
    <source>
        <dbReference type="ARBA" id="ARBA00022989"/>
    </source>
</evidence>
<keyword evidence="12" id="KW-1185">Reference proteome</keyword>
<sequence>MALTVFVGVLMAAILIGAPIAYALILCGVALMWLLGLFDGQIIAQNIINSAGSFPLLAIPLFIIAGEVMNSGGLSKRIINLAIAMVGHLRGGLGYVAIFAGVLLSSLSGSALADAASLTALLLPMMVIAGYNKNRSGGLIASVSVLGSIIPPSIGFVVLGVASGLSITKLFLAGIFPGLLIASALCVAWWLVSRRDTDVQLSPKASGKQRAKAFVDSIWALLLPVIIVVGLRFGVVTPTEAGAVASVYALLVSTLVYRELNLKDLNALLLRAGKTTAAVMFLVAAASIPAWMITIADIPGQIIDLIQPVMDNPKLLILVLMALILLISMVMDLTPTILLLAPILVPVVTAAGIDPIYFGVLFMINCSIGLITPPVGTVLNVVAGIGRMRYEALLKGTFPFLIAEVLVLFLLVAFPELVIVPAGWFAK</sequence>
<keyword evidence="7" id="KW-0813">Transport</keyword>
<dbReference type="Proteomes" id="UP000243378">
    <property type="component" value="Unassembled WGS sequence"/>
</dbReference>
<feature type="transmembrane region" description="Helical" evidence="7">
    <location>
        <begin position="213"/>
        <end position="235"/>
    </location>
</feature>
<feature type="transmembrane region" description="Helical" evidence="7">
    <location>
        <begin position="78"/>
        <end position="104"/>
    </location>
</feature>
<dbReference type="Pfam" id="PF06808">
    <property type="entry name" value="DctM"/>
    <property type="match status" value="1"/>
</dbReference>
<evidence type="ECO:0000313" key="10">
    <source>
        <dbReference type="EMBL" id="UUD62230.1"/>
    </source>
</evidence>
<comment type="similarity">
    <text evidence="7">Belongs to the TRAP transporter large permease family.</text>
</comment>
<keyword evidence="6 7" id="KW-0472">Membrane</keyword>
<feature type="transmembrane region" description="Helical" evidence="7">
    <location>
        <begin position="143"/>
        <end position="165"/>
    </location>
</feature>
<dbReference type="PANTHER" id="PTHR33362">
    <property type="entry name" value="SIALIC ACID TRAP TRANSPORTER PERMEASE PROTEIN SIAT-RELATED"/>
    <property type="match status" value="1"/>
</dbReference>
<feature type="transmembrane region" description="Helical" evidence="7">
    <location>
        <begin position="277"/>
        <end position="296"/>
    </location>
</feature>
<keyword evidence="3 7" id="KW-0997">Cell inner membrane</keyword>
<evidence type="ECO:0000256" key="4">
    <source>
        <dbReference type="ARBA" id="ARBA00022692"/>
    </source>
</evidence>
<proteinExistence type="inferred from homology"/>
<reference evidence="10" key="2">
    <citation type="submission" date="2021-05" db="EMBL/GenBank/DDBJ databases">
        <title>Complete genome sequence of Pseudomonas seleniipraecipitans strain D1-6.</title>
        <authorList>
            <person name="Lafi F."/>
            <person name="Eida A."/>
            <person name="Alam I."/>
            <person name="Hert H."/>
            <person name="Saad M."/>
        </authorList>
    </citation>
    <scope>NUCLEOTIDE SEQUENCE</scope>
    <source>
        <strain evidence="10">D1-6</strain>
    </source>
</reference>
<accession>A0A1G7P7U3</accession>
<dbReference type="Proteomes" id="UP000887421">
    <property type="component" value="Chromosome"/>
</dbReference>
<dbReference type="GO" id="GO:0005886">
    <property type="term" value="C:plasma membrane"/>
    <property type="evidence" value="ECO:0007669"/>
    <property type="project" value="UniProtKB-SubCell"/>
</dbReference>
<dbReference type="GO" id="GO:0022857">
    <property type="term" value="F:transmembrane transporter activity"/>
    <property type="evidence" value="ECO:0007669"/>
    <property type="project" value="UniProtKB-UniRule"/>
</dbReference>
<dbReference type="EMBL" id="FNBM01000005">
    <property type="protein sequence ID" value="SDF82217.1"/>
    <property type="molecule type" value="Genomic_DNA"/>
</dbReference>
<protein>
    <recommendedName>
        <fullName evidence="7">TRAP transporter large permease protein</fullName>
    </recommendedName>
</protein>
<feature type="transmembrane region" description="Helical" evidence="7">
    <location>
        <begin position="405"/>
        <end position="426"/>
    </location>
</feature>
<evidence type="ECO:0000259" key="8">
    <source>
        <dbReference type="Pfam" id="PF06808"/>
    </source>
</evidence>
<dbReference type="AlphaFoldDB" id="A0A1G7P7U3"/>
<dbReference type="OrthoDB" id="8627919at2"/>
<evidence type="ECO:0000256" key="3">
    <source>
        <dbReference type="ARBA" id="ARBA00022519"/>
    </source>
</evidence>
<keyword evidence="5 7" id="KW-1133">Transmembrane helix</keyword>
<keyword evidence="4 7" id="KW-0812">Transmembrane</keyword>
<feature type="transmembrane region" description="Helical" evidence="7">
    <location>
        <begin position="171"/>
        <end position="192"/>
    </location>
</feature>
<feature type="transmembrane region" description="Helical" evidence="7">
    <location>
        <begin position="110"/>
        <end position="131"/>
    </location>
</feature>
<gene>
    <name evidence="10" type="ORF">D16iCDA_10945</name>
    <name evidence="9" type="ORF">SAMN05216381_2442</name>
</gene>
<comment type="subunit">
    <text evidence="7">The complex comprises the extracytoplasmic solute receptor protein and the two transmembrane proteins.</text>
</comment>
<feature type="domain" description="TRAP C4-dicarboxylate transport system permease DctM subunit" evidence="8">
    <location>
        <begin position="7"/>
        <end position="417"/>
    </location>
</feature>
<reference evidence="9 11" key="1">
    <citation type="submission" date="2016-10" db="EMBL/GenBank/DDBJ databases">
        <authorList>
            <person name="de Groot N.N."/>
        </authorList>
    </citation>
    <scope>NUCLEOTIDE SEQUENCE [LARGE SCALE GENOMIC DNA]</scope>
    <source>
        <strain evidence="9 11">LMG 25475</strain>
    </source>
</reference>
<feature type="transmembrane region" description="Helical" evidence="7">
    <location>
        <begin position="241"/>
        <end position="257"/>
    </location>
</feature>
<name>A0A1G7P7U3_9GAMM</name>
<dbReference type="InterPro" id="IPR004681">
    <property type="entry name" value="TRAP_DctM"/>
</dbReference>
<comment type="function">
    <text evidence="7">Part of the tripartite ATP-independent periplasmic (TRAP) transport system.</text>
</comment>
<organism evidence="9 11">
    <name type="scientific">Phytopseudomonas seleniipraecipitans</name>
    <dbReference type="NCBI Taxonomy" id="640205"/>
    <lineage>
        <taxon>Bacteria</taxon>
        <taxon>Pseudomonadati</taxon>
        <taxon>Pseudomonadota</taxon>
        <taxon>Gammaproteobacteria</taxon>
        <taxon>Pseudomonadales</taxon>
        <taxon>Pseudomonadaceae</taxon>
        <taxon>Phytopseudomonas</taxon>
    </lineage>
</organism>
<evidence type="ECO:0000256" key="7">
    <source>
        <dbReference type="RuleBase" id="RU369079"/>
    </source>
</evidence>
<dbReference type="PANTHER" id="PTHR33362:SF4">
    <property type="entry name" value="2,3-DIKETO-L-GULONATE TRAP TRANSPORTER LARGE PERMEASE PROTEIN YIAN"/>
    <property type="match status" value="1"/>
</dbReference>
<evidence type="ECO:0000256" key="6">
    <source>
        <dbReference type="ARBA" id="ARBA00023136"/>
    </source>
</evidence>
<dbReference type="NCBIfam" id="TIGR00786">
    <property type="entry name" value="dctM"/>
    <property type="match status" value="1"/>
</dbReference>
<dbReference type="PIRSF" id="PIRSF006066">
    <property type="entry name" value="HI0050"/>
    <property type="match status" value="1"/>
</dbReference>
<comment type="subcellular location">
    <subcellularLocation>
        <location evidence="1 7">Cell inner membrane</location>
        <topology evidence="1 7">Multi-pass membrane protein</topology>
    </subcellularLocation>
</comment>
<feature type="transmembrane region" description="Helical" evidence="7">
    <location>
        <begin position="47"/>
        <end position="66"/>
    </location>
</feature>
<dbReference type="RefSeq" id="WP_070881116.1">
    <property type="nucleotide sequence ID" value="NZ_CP076114.1"/>
</dbReference>
<dbReference type="EMBL" id="CP076114">
    <property type="protein sequence ID" value="UUD62230.1"/>
    <property type="molecule type" value="Genomic_DNA"/>
</dbReference>
<dbReference type="InterPro" id="IPR010656">
    <property type="entry name" value="DctM"/>
</dbReference>
<evidence type="ECO:0000256" key="1">
    <source>
        <dbReference type="ARBA" id="ARBA00004429"/>
    </source>
</evidence>
<feature type="transmembrane region" description="Helical" evidence="7">
    <location>
        <begin position="316"/>
        <end position="344"/>
    </location>
</feature>